<evidence type="ECO:0000313" key="1">
    <source>
        <dbReference type="EMBL" id="VEL27023.1"/>
    </source>
</evidence>
<keyword evidence="2" id="KW-1185">Reference proteome</keyword>
<dbReference type="EMBL" id="CAAALY010084329">
    <property type="protein sequence ID" value="VEL27023.1"/>
    <property type="molecule type" value="Genomic_DNA"/>
</dbReference>
<proteinExistence type="predicted"/>
<gene>
    <name evidence="1" type="ORF">PXEA_LOCUS20463</name>
</gene>
<sequence>MGQMEIQQVSIVAQRTVDWKEFVQRSHPNSMEDYGGVKTVGLRDEVSVETRGSSELEDGEPRTCSHNAPVFTSRLRTVEEAGKEQEDGIGPSLRRTSQVAEPLTLSWLRLPLRLQTRSLTVRLERPSYSNYVRGR</sequence>
<dbReference type="Proteomes" id="UP000784294">
    <property type="component" value="Unassembled WGS sequence"/>
</dbReference>
<reference evidence="1" key="1">
    <citation type="submission" date="2018-11" db="EMBL/GenBank/DDBJ databases">
        <authorList>
            <consortium name="Pathogen Informatics"/>
        </authorList>
    </citation>
    <scope>NUCLEOTIDE SEQUENCE</scope>
</reference>
<name>A0A3S5BJY7_9PLAT</name>
<comment type="caution">
    <text evidence="1">The sequence shown here is derived from an EMBL/GenBank/DDBJ whole genome shotgun (WGS) entry which is preliminary data.</text>
</comment>
<accession>A0A3S5BJY7</accession>
<organism evidence="1 2">
    <name type="scientific">Protopolystoma xenopodis</name>
    <dbReference type="NCBI Taxonomy" id="117903"/>
    <lineage>
        <taxon>Eukaryota</taxon>
        <taxon>Metazoa</taxon>
        <taxon>Spiralia</taxon>
        <taxon>Lophotrochozoa</taxon>
        <taxon>Platyhelminthes</taxon>
        <taxon>Monogenea</taxon>
        <taxon>Polyopisthocotylea</taxon>
        <taxon>Polystomatidea</taxon>
        <taxon>Polystomatidae</taxon>
        <taxon>Protopolystoma</taxon>
    </lineage>
</organism>
<protein>
    <submittedName>
        <fullName evidence="1">Uncharacterized protein</fullName>
    </submittedName>
</protein>
<dbReference type="AlphaFoldDB" id="A0A3S5BJY7"/>
<evidence type="ECO:0000313" key="2">
    <source>
        <dbReference type="Proteomes" id="UP000784294"/>
    </source>
</evidence>